<dbReference type="FunFam" id="2.130.10.10:FF:000058">
    <property type="entry name" value="striatin isoform X1"/>
    <property type="match status" value="1"/>
</dbReference>
<keyword evidence="4" id="KW-0963">Cytoplasm</keyword>
<name>A0A668UZC5_OREAU</name>
<dbReference type="GO" id="GO:0005516">
    <property type="term" value="F:calmodulin binding"/>
    <property type="evidence" value="ECO:0007669"/>
    <property type="project" value="UniProtKB-KW"/>
</dbReference>
<dbReference type="GO" id="GO:0070016">
    <property type="term" value="F:armadillo repeat domain binding"/>
    <property type="evidence" value="ECO:0007669"/>
    <property type="project" value="TreeGrafter"/>
</dbReference>
<evidence type="ECO:0000256" key="11">
    <source>
        <dbReference type="ARBA" id="ARBA00023273"/>
    </source>
</evidence>
<dbReference type="PANTHER" id="PTHR15653:SF2">
    <property type="entry name" value="STRIATIN"/>
    <property type="match status" value="1"/>
</dbReference>
<comment type="subunit">
    <text evidence="12">Part of the core of STRIPAK complexes composed of PP2A catalytic and scaffolding subunits, the striatins (PP2A regulatory subunits), the striatin-associated proteins MOB4, STRIP1 and STRIP2, PDCD10 and members of the STE20 kinases, such as STK24 and STK26. Interacts with CTTNBP2; this interaction may regulate dendritic spine distribution of STRN. Activation of glutamate receptors weakens the interaction with CTTNBP2.</text>
</comment>
<reference evidence="18" key="2">
    <citation type="submission" date="2025-09" db="UniProtKB">
        <authorList>
            <consortium name="Ensembl"/>
        </authorList>
    </citation>
    <scope>IDENTIFICATION</scope>
</reference>
<comment type="similarity">
    <text evidence="3">Belongs to the WD repeat striatin family.</text>
</comment>
<evidence type="ECO:0000256" key="13">
    <source>
        <dbReference type="ARBA" id="ARBA00073140"/>
    </source>
</evidence>
<dbReference type="PROSITE" id="PS50294">
    <property type="entry name" value="WD_REPEATS_REGION"/>
    <property type="match status" value="4"/>
</dbReference>
<feature type="compositionally biased region" description="Polar residues" evidence="16">
    <location>
        <begin position="264"/>
        <end position="273"/>
    </location>
</feature>
<dbReference type="PROSITE" id="PS00678">
    <property type="entry name" value="WD_REPEATS_1"/>
    <property type="match status" value="3"/>
</dbReference>
<evidence type="ECO:0000256" key="7">
    <source>
        <dbReference type="ARBA" id="ARBA00022737"/>
    </source>
</evidence>
<dbReference type="CDD" id="cd00200">
    <property type="entry name" value="WD40"/>
    <property type="match status" value="1"/>
</dbReference>
<organism evidence="18 19">
    <name type="scientific">Oreochromis aureus</name>
    <name type="common">Israeli tilapia</name>
    <name type="synonym">Chromis aureus</name>
    <dbReference type="NCBI Taxonomy" id="47969"/>
    <lineage>
        <taxon>Eukaryota</taxon>
        <taxon>Metazoa</taxon>
        <taxon>Chordata</taxon>
        <taxon>Craniata</taxon>
        <taxon>Vertebrata</taxon>
        <taxon>Euteleostomi</taxon>
        <taxon>Actinopterygii</taxon>
        <taxon>Neopterygii</taxon>
        <taxon>Teleostei</taxon>
        <taxon>Neoteleostei</taxon>
        <taxon>Acanthomorphata</taxon>
        <taxon>Ovalentaria</taxon>
        <taxon>Cichlomorphae</taxon>
        <taxon>Cichliformes</taxon>
        <taxon>Cichlidae</taxon>
        <taxon>African cichlids</taxon>
        <taxon>Pseudocrenilabrinae</taxon>
        <taxon>Oreochromini</taxon>
        <taxon>Oreochromis</taxon>
    </lineage>
</organism>
<protein>
    <recommendedName>
        <fullName evidence="13">Striatin</fullName>
    </recommendedName>
</protein>
<dbReference type="Ensembl" id="ENSOABT00000044430.2">
    <property type="protein sequence ID" value="ENSOABP00000043278.2"/>
    <property type="gene ID" value="ENSOABG00000019227.2"/>
</dbReference>
<dbReference type="Gene3D" id="2.130.10.10">
    <property type="entry name" value="YVTN repeat-like/Quinoprotein amine dehydrogenase"/>
    <property type="match status" value="3"/>
</dbReference>
<dbReference type="FunFam" id="2.130.10.10:FF:000211">
    <property type="entry name" value="striatin isoform X1"/>
    <property type="match status" value="1"/>
</dbReference>
<keyword evidence="7" id="KW-0677">Repeat</keyword>
<keyword evidence="19" id="KW-1185">Reference proteome</keyword>
<dbReference type="FunFam" id="2.130.10.10:FF:000079">
    <property type="entry name" value="striatin isoform X1"/>
    <property type="match status" value="1"/>
</dbReference>
<gene>
    <name evidence="18" type="primary">STRN</name>
</gene>
<evidence type="ECO:0000256" key="16">
    <source>
        <dbReference type="SAM" id="MobiDB-lite"/>
    </source>
</evidence>
<dbReference type="AlphaFoldDB" id="A0A668UZC5"/>
<sequence length="742" mass="81584">MDEQAGPGVFFNNNNNSILPGGGKGPLPDGDAGEAARAQYSIPGILHFLQHEWARFEVERAQWEVERAELQAQIAFLQGERKGQENLKKDLVRRIKMLEYALKQERAKYHKLKYGTELNQGDMKPPSYDSDEANENETSGSLNNQLSWKQGRQLLRQYLQEVGYTDTILDVKSQRVRALLGLAGDGAGRTGERTSTEPLVNGTDATTKGTRGKTELSDTSAVLEAFKFIENAAAEFSDEDEEEDSEGKDRTNVESRTIMRKKPASSTSPASMDTTEDPDTEEVMKGFDFLSSPDEMDTSPETRGTGDGTDWGPNRSKLQDMLANLRDGEDLSHIQPAPAPQSRPNVPRFNEHDANRTDEVESLTFPPTSGKSFIMSTDEAMESELGLGELAGLTVANEADSLAYDIGNNKDAMRKTWNPKFTLRSHFDGIRALTFHPVEPVLITASEDHTLKMWNLQKTAPAKKSTSLDVEPIYTFRAHRGAVLSVAMSSTGEQCFSGGVDGTIQCWNTPNPNIDPYDSYDPSVLRGALSGHTDSVWGLVYSSAHQRLLSCSADGTVRLWDANTTSPALAIFNENKKLGIPSSVDLVCSDPAHLVTSFTNGQIGLFNMETRQLVLSLESNLEPGTPSHINKVLSHPTLPITITAQEDRHIKFFDNNSGKLIHSMVAHLDAVTSLAVDPNGLYLMSGSHDCSIRLWNLESKTCIQEFTAHRKKSEESIHDVAFHPSKCYIASAGADALAKVFV</sequence>
<evidence type="ECO:0000256" key="5">
    <source>
        <dbReference type="ARBA" id="ARBA00022553"/>
    </source>
</evidence>
<evidence type="ECO:0000256" key="8">
    <source>
        <dbReference type="ARBA" id="ARBA00022860"/>
    </source>
</evidence>
<feature type="repeat" description="WD" evidence="14">
    <location>
        <begin position="423"/>
        <end position="464"/>
    </location>
</feature>
<feature type="region of interest" description="Disordered" evidence="16">
    <location>
        <begin position="1"/>
        <end position="34"/>
    </location>
</feature>
<evidence type="ECO:0000256" key="4">
    <source>
        <dbReference type="ARBA" id="ARBA00022490"/>
    </source>
</evidence>
<keyword evidence="10 15" id="KW-0175">Coiled coil</keyword>
<evidence type="ECO:0000256" key="14">
    <source>
        <dbReference type="PROSITE-ProRule" id="PRU00221"/>
    </source>
</evidence>
<dbReference type="SMART" id="SM00320">
    <property type="entry name" value="WD40"/>
    <property type="match status" value="6"/>
</dbReference>
<dbReference type="Pfam" id="PF00400">
    <property type="entry name" value="WD40"/>
    <property type="match status" value="5"/>
</dbReference>
<feature type="repeat" description="WD" evidence="14">
    <location>
        <begin position="664"/>
        <end position="705"/>
    </location>
</feature>
<dbReference type="GO" id="GO:0043197">
    <property type="term" value="C:dendritic spine"/>
    <property type="evidence" value="ECO:0007669"/>
    <property type="project" value="UniProtKB-SubCell"/>
</dbReference>
<keyword evidence="9" id="KW-0770">Synapse</keyword>
<feature type="region of interest" description="Disordered" evidence="16">
    <location>
        <begin position="332"/>
        <end position="370"/>
    </location>
</feature>
<feature type="region of interest" description="Disordered" evidence="16">
    <location>
        <begin position="187"/>
        <end position="216"/>
    </location>
</feature>
<feature type="repeat" description="WD" evidence="14">
    <location>
        <begin position="529"/>
        <end position="570"/>
    </location>
</feature>
<dbReference type="InterPro" id="IPR051488">
    <property type="entry name" value="WD_repeat_striatin"/>
</dbReference>
<keyword evidence="11" id="KW-0966">Cell projection</keyword>
<dbReference type="Pfam" id="PF08232">
    <property type="entry name" value="Striatin"/>
    <property type="match status" value="1"/>
</dbReference>
<evidence type="ECO:0000313" key="18">
    <source>
        <dbReference type="Ensembl" id="ENSOABP00000043278.2"/>
    </source>
</evidence>
<reference evidence="18" key="1">
    <citation type="submission" date="2025-08" db="UniProtKB">
        <authorList>
            <consortium name="Ensembl"/>
        </authorList>
    </citation>
    <scope>IDENTIFICATION</scope>
</reference>
<feature type="compositionally biased region" description="Acidic residues" evidence="16">
    <location>
        <begin position="236"/>
        <end position="246"/>
    </location>
</feature>
<comment type="subcellular location">
    <subcellularLocation>
        <location evidence="2">Cell projection</location>
        <location evidence="2">Dendritic spine</location>
    </subcellularLocation>
    <subcellularLocation>
        <location evidence="1">Cytoplasm</location>
    </subcellularLocation>
</comment>
<feature type="domain" description="Striatin N-terminal" evidence="17">
    <location>
        <begin position="42"/>
        <end position="169"/>
    </location>
</feature>
<evidence type="ECO:0000259" key="17">
    <source>
        <dbReference type="Pfam" id="PF08232"/>
    </source>
</evidence>
<dbReference type="GO" id="GO:0051721">
    <property type="term" value="F:protein phosphatase 2A binding"/>
    <property type="evidence" value="ECO:0007669"/>
    <property type="project" value="TreeGrafter"/>
</dbReference>
<feature type="region of interest" description="Disordered" evidence="16">
    <location>
        <begin position="234"/>
        <end position="316"/>
    </location>
</feature>
<dbReference type="PROSITE" id="PS50082">
    <property type="entry name" value="WD_REPEATS_2"/>
    <property type="match status" value="4"/>
</dbReference>
<accession>A0A668UZC5</accession>
<dbReference type="InterPro" id="IPR015943">
    <property type="entry name" value="WD40/YVTN_repeat-like_dom_sf"/>
</dbReference>
<dbReference type="PRINTS" id="PR00320">
    <property type="entry name" value="GPROTEINBRPT"/>
</dbReference>
<keyword evidence="8" id="KW-0112">Calmodulin-binding</keyword>
<dbReference type="GO" id="GO:0032991">
    <property type="term" value="C:protein-containing complex"/>
    <property type="evidence" value="ECO:0007669"/>
    <property type="project" value="UniProtKB-ARBA"/>
</dbReference>
<evidence type="ECO:0000256" key="10">
    <source>
        <dbReference type="ARBA" id="ARBA00023054"/>
    </source>
</evidence>
<feature type="compositionally biased region" description="Basic and acidic residues" evidence="16">
    <location>
        <begin position="349"/>
        <end position="359"/>
    </location>
</feature>
<dbReference type="InterPro" id="IPR036322">
    <property type="entry name" value="WD40_repeat_dom_sf"/>
</dbReference>
<evidence type="ECO:0000256" key="2">
    <source>
        <dbReference type="ARBA" id="ARBA00004552"/>
    </source>
</evidence>
<feature type="region of interest" description="Disordered" evidence="16">
    <location>
        <begin position="117"/>
        <end position="143"/>
    </location>
</feature>
<evidence type="ECO:0000256" key="3">
    <source>
        <dbReference type="ARBA" id="ARBA00009616"/>
    </source>
</evidence>
<keyword evidence="6 14" id="KW-0853">WD repeat</keyword>
<proteinExistence type="inferred from homology"/>
<evidence type="ECO:0000256" key="12">
    <source>
        <dbReference type="ARBA" id="ARBA00063979"/>
    </source>
</evidence>
<evidence type="ECO:0000313" key="19">
    <source>
        <dbReference type="Proteomes" id="UP000472276"/>
    </source>
</evidence>
<evidence type="ECO:0000256" key="9">
    <source>
        <dbReference type="ARBA" id="ARBA00023018"/>
    </source>
</evidence>
<dbReference type="FunFam" id="1.20.5.300:FF:000001">
    <property type="entry name" value="striatin isoform X1"/>
    <property type="match status" value="1"/>
</dbReference>
<dbReference type="GO" id="GO:0005737">
    <property type="term" value="C:cytoplasm"/>
    <property type="evidence" value="ECO:0007669"/>
    <property type="project" value="UniProtKB-SubCell"/>
</dbReference>
<feature type="coiled-coil region" evidence="15">
    <location>
        <begin position="60"/>
        <end position="108"/>
    </location>
</feature>
<dbReference type="GO" id="GO:0044877">
    <property type="term" value="F:protein-containing complex binding"/>
    <property type="evidence" value="ECO:0007669"/>
    <property type="project" value="TreeGrafter"/>
</dbReference>
<dbReference type="InterPro" id="IPR020472">
    <property type="entry name" value="WD40_PAC1"/>
</dbReference>
<dbReference type="Proteomes" id="UP000472276">
    <property type="component" value="Unassembled WGS sequence"/>
</dbReference>
<dbReference type="Gene3D" id="1.20.5.300">
    <property type="match status" value="1"/>
</dbReference>
<evidence type="ECO:0000256" key="1">
    <source>
        <dbReference type="ARBA" id="ARBA00004496"/>
    </source>
</evidence>
<keyword evidence="5" id="KW-0597">Phosphoprotein</keyword>
<dbReference type="InterPro" id="IPR013258">
    <property type="entry name" value="Striatin_N"/>
</dbReference>
<dbReference type="InterPro" id="IPR001680">
    <property type="entry name" value="WD40_rpt"/>
</dbReference>
<evidence type="ECO:0000256" key="15">
    <source>
        <dbReference type="SAM" id="Coils"/>
    </source>
</evidence>
<dbReference type="InterPro" id="IPR019775">
    <property type="entry name" value="WD40_repeat_CS"/>
</dbReference>
<dbReference type="SUPFAM" id="SSF50978">
    <property type="entry name" value="WD40 repeat-like"/>
    <property type="match status" value="1"/>
</dbReference>
<dbReference type="PANTHER" id="PTHR15653">
    <property type="entry name" value="STRIATIN"/>
    <property type="match status" value="1"/>
</dbReference>
<feature type="repeat" description="WD" evidence="14">
    <location>
        <begin position="476"/>
        <end position="508"/>
    </location>
</feature>
<evidence type="ECO:0000256" key="6">
    <source>
        <dbReference type="ARBA" id="ARBA00022574"/>
    </source>
</evidence>